<feature type="domain" description="Hypervirulence associated protein TUDOR" evidence="1">
    <location>
        <begin position="5"/>
        <end position="66"/>
    </location>
</feature>
<dbReference type="Proteomes" id="UP000184240">
    <property type="component" value="Unassembled WGS sequence"/>
</dbReference>
<evidence type="ECO:0000313" key="5">
    <source>
        <dbReference type="Proteomes" id="UP000290037"/>
    </source>
</evidence>
<evidence type="ECO:0000259" key="1">
    <source>
        <dbReference type="Pfam" id="PF11160"/>
    </source>
</evidence>
<reference evidence="4" key="1">
    <citation type="submission" date="2016-11" db="EMBL/GenBank/DDBJ databases">
        <authorList>
            <person name="Varghese N."/>
            <person name="Submissions S."/>
        </authorList>
    </citation>
    <scope>NUCLEOTIDE SEQUENCE [LARGE SCALE GENOMIC DNA]</scope>
    <source>
        <strain evidence="4">DSM 19859</strain>
    </source>
</reference>
<dbReference type="Pfam" id="PF11160">
    <property type="entry name" value="Hva1_TUDOR"/>
    <property type="match status" value="1"/>
</dbReference>
<accession>A0A1M5ZHH5</accession>
<dbReference type="STRING" id="573501.SAMN04487999_3077"/>
<dbReference type="AlphaFoldDB" id="A0A1M5ZHH5"/>
<keyword evidence="5" id="KW-1185">Reference proteome</keyword>
<gene>
    <name evidence="2" type="ORF">DSM01_2830</name>
    <name evidence="3" type="ORF">SAMN04487999_3077</name>
</gene>
<proteinExistence type="predicted"/>
<evidence type="ECO:0000313" key="4">
    <source>
        <dbReference type="Proteomes" id="UP000184240"/>
    </source>
</evidence>
<evidence type="ECO:0000313" key="3">
    <source>
        <dbReference type="EMBL" id="SHI23745.1"/>
    </source>
</evidence>
<organism evidence="3 4">
    <name type="scientific">Leeuwenhoekiella palythoae</name>
    <dbReference type="NCBI Taxonomy" id="573501"/>
    <lineage>
        <taxon>Bacteria</taxon>
        <taxon>Pseudomonadati</taxon>
        <taxon>Bacteroidota</taxon>
        <taxon>Flavobacteriia</taxon>
        <taxon>Flavobacteriales</taxon>
        <taxon>Flavobacteriaceae</taxon>
        <taxon>Leeuwenhoekiella</taxon>
    </lineage>
</organism>
<name>A0A1M5ZHH5_9FLAO</name>
<evidence type="ECO:0000313" key="2">
    <source>
        <dbReference type="EMBL" id="RXG27712.1"/>
    </source>
</evidence>
<dbReference type="OrthoDB" id="283968at2"/>
<dbReference type="RefSeq" id="WP_072984545.1">
    <property type="nucleotide sequence ID" value="NZ_CP084318.1"/>
</dbReference>
<protein>
    <recommendedName>
        <fullName evidence="1">Hypervirulence associated protein TUDOR domain-containing protein</fullName>
    </recommendedName>
</protein>
<reference evidence="3" key="2">
    <citation type="submission" date="2016-11" db="EMBL/GenBank/DDBJ databases">
        <authorList>
            <person name="Jaros S."/>
            <person name="Januszkiewicz K."/>
            <person name="Wedrychowicz H."/>
        </authorList>
    </citation>
    <scope>NUCLEOTIDE SEQUENCE [LARGE SCALE GENOMIC DNA]</scope>
    <source>
        <strain evidence="3">DSM 19859</strain>
    </source>
</reference>
<dbReference type="EMBL" id="QOVN01000006">
    <property type="protein sequence ID" value="RXG27712.1"/>
    <property type="molecule type" value="Genomic_DNA"/>
</dbReference>
<dbReference type="Proteomes" id="UP000290037">
    <property type="component" value="Unassembled WGS sequence"/>
</dbReference>
<dbReference type="InterPro" id="IPR021331">
    <property type="entry name" value="Hva1_TUDOR"/>
</dbReference>
<sequence>MIREGSTVQWKWGNGTAKGEVKESYAKEITKTIDGSEITRKGEQGNKALLIKQEDGSTVLKLESEVEKA</sequence>
<dbReference type="EMBL" id="FQXT01000006">
    <property type="protein sequence ID" value="SHI23745.1"/>
    <property type="molecule type" value="Genomic_DNA"/>
</dbReference>
<reference evidence="2 5" key="3">
    <citation type="submission" date="2018-07" db="EMBL/GenBank/DDBJ databases">
        <title>Leeuwenhoekiella genomics.</title>
        <authorList>
            <person name="Tahon G."/>
            <person name="Willems A."/>
        </authorList>
    </citation>
    <scope>NUCLEOTIDE SEQUENCE [LARGE SCALE GENOMIC DNA]</scope>
    <source>
        <strain evidence="2 5">LMG 24856</strain>
    </source>
</reference>